<dbReference type="Pfam" id="PF08282">
    <property type="entry name" value="Hydrolase_3"/>
    <property type="match status" value="1"/>
</dbReference>
<dbReference type="Proteomes" id="UP001501237">
    <property type="component" value="Unassembled WGS sequence"/>
</dbReference>
<keyword evidence="1" id="KW-0378">Hydrolase</keyword>
<dbReference type="PANTHER" id="PTHR10000">
    <property type="entry name" value="PHOSPHOSERINE PHOSPHATASE"/>
    <property type="match status" value="1"/>
</dbReference>
<dbReference type="EMBL" id="BAAAUV010000007">
    <property type="protein sequence ID" value="GAA3212500.1"/>
    <property type="molecule type" value="Genomic_DNA"/>
</dbReference>
<dbReference type="GO" id="GO:0016787">
    <property type="term" value="F:hydrolase activity"/>
    <property type="evidence" value="ECO:0007669"/>
    <property type="project" value="UniProtKB-KW"/>
</dbReference>
<dbReference type="InterPro" id="IPR023214">
    <property type="entry name" value="HAD_sf"/>
</dbReference>
<accession>A0ABP6Q9K5</accession>
<dbReference type="InterPro" id="IPR000150">
    <property type="entry name" value="Cof"/>
</dbReference>
<reference evidence="2" key="1">
    <citation type="journal article" date="2019" name="Int. J. Syst. Evol. Microbiol.">
        <title>The Global Catalogue of Microorganisms (GCM) 10K type strain sequencing project: providing services to taxonomists for standard genome sequencing and annotation.</title>
        <authorList>
            <consortium name="The Broad Institute Genomics Platform"/>
            <consortium name="The Broad Institute Genome Sequencing Center for Infectious Disease"/>
            <person name="Wu L."/>
            <person name="Ma J."/>
        </authorList>
    </citation>
    <scope>NUCLEOTIDE SEQUENCE [LARGE SCALE GENOMIC DNA]</scope>
    <source>
        <strain evidence="2">JCM 9377</strain>
    </source>
</reference>
<dbReference type="Gene3D" id="3.40.50.1000">
    <property type="entry name" value="HAD superfamily/HAD-like"/>
    <property type="match status" value="1"/>
</dbReference>
<keyword evidence="2" id="KW-1185">Reference proteome</keyword>
<evidence type="ECO:0000313" key="2">
    <source>
        <dbReference type="Proteomes" id="UP001501237"/>
    </source>
</evidence>
<dbReference type="SUPFAM" id="SSF56784">
    <property type="entry name" value="HAD-like"/>
    <property type="match status" value="1"/>
</dbReference>
<dbReference type="Gene3D" id="3.30.1240.10">
    <property type="match status" value="1"/>
</dbReference>
<proteinExistence type="predicted"/>
<dbReference type="InterPro" id="IPR036412">
    <property type="entry name" value="HAD-like_sf"/>
</dbReference>
<dbReference type="PANTHER" id="PTHR10000:SF8">
    <property type="entry name" value="HAD SUPERFAMILY HYDROLASE-LIKE, TYPE 3"/>
    <property type="match status" value="1"/>
</dbReference>
<sequence>MPKLIASDLDGTLLGADGTVSPRTAAALRTARASGAGFVMVTGRPARWIHQIADQVDHAGYAICANGALIYDLSTEQVVSSSCIPPRTLGEVVARLRDAFPDLRFAVEYGQGFVFEARFNLGSWDAKALQGRPVDDAELIATPAVKLLALHPTADPTELADRAAKEVGDLVTVTHSSFRALLEISALGVTKATALAGYCDARGLTAADVVAFGDMPNDLPMLAWAGRPYAMANAHPAVLAAVADHTGANTEDGVAQVLERLFPG</sequence>
<name>A0ABP6Q9K5_9ACTN</name>
<dbReference type="NCBIfam" id="TIGR00099">
    <property type="entry name" value="Cof-subfamily"/>
    <property type="match status" value="1"/>
</dbReference>
<evidence type="ECO:0000313" key="1">
    <source>
        <dbReference type="EMBL" id="GAA3212500.1"/>
    </source>
</evidence>
<comment type="caution">
    <text evidence="1">The sequence shown here is derived from an EMBL/GenBank/DDBJ whole genome shotgun (WGS) entry which is preliminary data.</text>
</comment>
<organism evidence="1 2">
    <name type="scientific">Actinocorallia longicatena</name>
    <dbReference type="NCBI Taxonomy" id="111803"/>
    <lineage>
        <taxon>Bacteria</taxon>
        <taxon>Bacillati</taxon>
        <taxon>Actinomycetota</taxon>
        <taxon>Actinomycetes</taxon>
        <taxon>Streptosporangiales</taxon>
        <taxon>Thermomonosporaceae</taxon>
        <taxon>Actinocorallia</taxon>
    </lineage>
</organism>
<dbReference type="NCBIfam" id="TIGR01484">
    <property type="entry name" value="HAD-SF-IIB"/>
    <property type="match status" value="1"/>
</dbReference>
<dbReference type="InterPro" id="IPR006379">
    <property type="entry name" value="HAD-SF_hydro_IIB"/>
</dbReference>
<gene>
    <name evidence="1" type="ORF">GCM10010468_31880</name>
</gene>
<dbReference type="RefSeq" id="WP_344828758.1">
    <property type="nucleotide sequence ID" value="NZ_BAAAUV010000007.1"/>
</dbReference>
<protein>
    <submittedName>
        <fullName evidence="1">Cof-type HAD-IIB family hydrolase</fullName>
    </submittedName>
</protein>